<feature type="compositionally biased region" description="Low complexity" evidence="2">
    <location>
        <begin position="57"/>
        <end position="77"/>
    </location>
</feature>
<feature type="compositionally biased region" description="Basic and acidic residues" evidence="2">
    <location>
        <begin position="839"/>
        <end position="858"/>
    </location>
</feature>
<comment type="caution">
    <text evidence="4">The sequence shown here is derived from an EMBL/GenBank/DDBJ whole genome shotgun (WGS) entry which is preliminary data.</text>
</comment>
<evidence type="ECO:0000313" key="5">
    <source>
        <dbReference type="Proteomes" id="UP000703661"/>
    </source>
</evidence>
<feature type="compositionally biased region" description="Polar residues" evidence="2">
    <location>
        <begin position="354"/>
        <end position="363"/>
    </location>
</feature>
<feature type="compositionally biased region" description="Polar residues" evidence="2">
    <location>
        <begin position="400"/>
        <end position="420"/>
    </location>
</feature>
<feature type="region of interest" description="Disordered" evidence="2">
    <location>
        <begin position="969"/>
        <end position="1034"/>
    </location>
</feature>
<dbReference type="SMART" id="SM00233">
    <property type="entry name" value="PH"/>
    <property type="match status" value="1"/>
</dbReference>
<evidence type="ECO:0000259" key="3">
    <source>
        <dbReference type="PROSITE" id="PS50003"/>
    </source>
</evidence>
<feature type="region of interest" description="Disordered" evidence="2">
    <location>
        <begin position="348"/>
        <end position="372"/>
    </location>
</feature>
<feature type="compositionally biased region" description="Polar residues" evidence="2">
    <location>
        <begin position="2047"/>
        <end position="2056"/>
    </location>
</feature>
<dbReference type="Proteomes" id="UP000703661">
    <property type="component" value="Unassembled WGS sequence"/>
</dbReference>
<evidence type="ECO:0000256" key="2">
    <source>
        <dbReference type="SAM" id="MobiDB-lite"/>
    </source>
</evidence>
<feature type="compositionally biased region" description="Polar residues" evidence="2">
    <location>
        <begin position="1079"/>
        <end position="1094"/>
    </location>
</feature>
<feature type="region of interest" description="Disordered" evidence="2">
    <location>
        <begin position="2035"/>
        <end position="2069"/>
    </location>
</feature>
<feature type="region of interest" description="Disordered" evidence="2">
    <location>
        <begin position="1771"/>
        <end position="1797"/>
    </location>
</feature>
<feature type="compositionally biased region" description="Low complexity" evidence="2">
    <location>
        <begin position="1337"/>
        <end position="1367"/>
    </location>
</feature>
<feature type="compositionally biased region" description="Low complexity" evidence="2">
    <location>
        <begin position="1529"/>
        <end position="1565"/>
    </location>
</feature>
<feature type="region of interest" description="Disordered" evidence="2">
    <location>
        <begin position="1393"/>
        <end position="1438"/>
    </location>
</feature>
<protein>
    <recommendedName>
        <fullName evidence="3">PH domain-containing protein</fullName>
    </recommendedName>
</protein>
<feature type="compositionally biased region" description="Low complexity" evidence="2">
    <location>
        <begin position="140"/>
        <end position="174"/>
    </location>
</feature>
<feature type="compositionally biased region" description="Polar residues" evidence="2">
    <location>
        <begin position="979"/>
        <end position="998"/>
    </location>
</feature>
<dbReference type="InterPro" id="IPR001849">
    <property type="entry name" value="PH_domain"/>
</dbReference>
<feature type="region of interest" description="Disordered" evidence="2">
    <location>
        <begin position="1829"/>
        <end position="1889"/>
    </location>
</feature>
<organism evidence="4 5">
    <name type="scientific">Entomortierella chlamydospora</name>
    <dbReference type="NCBI Taxonomy" id="101097"/>
    <lineage>
        <taxon>Eukaryota</taxon>
        <taxon>Fungi</taxon>
        <taxon>Fungi incertae sedis</taxon>
        <taxon>Mucoromycota</taxon>
        <taxon>Mortierellomycotina</taxon>
        <taxon>Mortierellomycetes</taxon>
        <taxon>Mortierellales</taxon>
        <taxon>Mortierellaceae</taxon>
        <taxon>Entomortierella</taxon>
    </lineage>
</organism>
<feature type="region of interest" description="Disordered" evidence="2">
    <location>
        <begin position="1529"/>
        <end position="1571"/>
    </location>
</feature>
<feature type="compositionally biased region" description="Low complexity" evidence="2">
    <location>
        <begin position="1865"/>
        <end position="1885"/>
    </location>
</feature>
<feature type="compositionally biased region" description="Polar residues" evidence="2">
    <location>
        <begin position="175"/>
        <end position="202"/>
    </location>
</feature>
<feature type="region of interest" description="Disordered" evidence="2">
    <location>
        <begin position="1063"/>
        <end position="1124"/>
    </location>
</feature>
<feature type="region of interest" description="Disordered" evidence="2">
    <location>
        <begin position="116"/>
        <end position="222"/>
    </location>
</feature>
<feature type="compositionally biased region" description="Low complexity" evidence="2">
    <location>
        <begin position="1263"/>
        <end position="1273"/>
    </location>
</feature>
<feature type="compositionally biased region" description="Polar residues" evidence="2">
    <location>
        <begin position="786"/>
        <end position="795"/>
    </location>
</feature>
<feature type="region of interest" description="Disordered" evidence="2">
    <location>
        <begin position="1227"/>
        <end position="1299"/>
    </location>
</feature>
<reference evidence="4" key="1">
    <citation type="journal article" date="2020" name="Fungal Divers.">
        <title>Resolving the Mortierellaceae phylogeny through synthesis of multi-gene phylogenetics and phylogenomics.</title>
        <authorList>
            <person name="Vandepol N."/>
            <person name="Liber J."/>
            <person name="Desiro A."/>
            <person name="Na H."/>
            <person name="Kennedy M."/>
            <person name="Barry K."/>
            <person name="Grigoriev I.V."/>
            <person name="Miller A.N."/>
            <person name="O'Donnell K."/>
            <person name="Stajich J.E."/>
            <person name="Bonito G."/>
        </authorList>
    </citation>
    <scope>NUCLEOTIDE SEQUENCE</scope>
    <source>
        <strain evidence="4">NRRL 2769</strain>
    </source>
</reference>
<dbReference type="PROSITE" id="PS50003">
    <property type="entry name" value="PH_DOMAIN"/>
    <property type="match status" value="1"/>
</dbReference>
<feature type="region of interest" description="Disordered" evidence="2">
    <location>
        <begin position="728"/>
        <end position="892"/>
    </location>
</feature>
<feature type="compositionally biased region" description="Basic and acidic residues" evidence="2">
    <location>
        <begin position="1850"/>
        <end position="1861"/>
    </location>
</feature>
<evidence type="ECO:0000313" key="4">
    <source>
        <dbReference type="EMBL" id="KAG0010866.1"/>
    </source>
</evidence>
<feature type="compositionally biased region" description="Low complexity" evidence="2">
    <location>
        <begin position="1286"/>
        <end position="1299"/>
    </location>
</feature>
<dbReference type="InterPro" id="IPR011993">
    <property type="entry name" value="PH-like_dom_sf"/>
</dbReference>
<dbReference type="EMBL" id="JAAAID010001252">
    <property type="protein sequence ID" value="KAG0010866.1"/>
    <property type="molecule type" value="Genomic_DNA"/>
</dbReference>
<dbReference type="Gene3D" id="2.30.29.30">
    <property type="entry name" value="Pleckstrin-homology domain (PH domain)/Phosphotyrosine-binding domain (PTB)"/>
    <property type="match status" value="1"/>
</dbReference>
<name>A0A9P6MR88_9FUNG</name>
<gene>
    <name evidence="4" type="ORF">BGZ80_001131</name>
</gene>
<feature type="compositionally biased region" description="Polar residues" evidence="2">
    <location>
        <begin position="1231"/>
        <end position="1242"/>
    </location>
</feature>
<proteinExistence type="predicted"/>
<dbReference type="SUPFAM" id="SSF50729">
    <property type="entry name" value="PH domain-like"/>
    <property type="match status" value="1"/>
</dbReference>
<feature type="compositionally biased region" description="Low complexity" evidence="2">
    <location>
        <begin position="1008"/>
        <end position="1023"/>
    </location>
</feature>
<evidence type="ECO:0000256" key="1">
    <source>
        <dbReference type="SAM" id="Coils"/>
    </source>
</evidence>
<feature type="coiled-coil region" evidence="1">
    <location>
        <begin position="1462"/>
        <end position="1525"/>
    </location>
</feature>
<feature type="compositionally biased region" description="Basic and acidic residues" evidence="2">
    <location>
        <begin position="1063"/>
        <end position="1073"/>
    </location>
</feature>
<feature type="compositionally biased region" description="Low complexity" evidence="2">
    <location>
        <begin position="116"/>
        <end position="129"/>
    </location>
</feature>
<dbReference type="CDD" id="cd00821">
    <property type="entry name" value="PH"/>
    <property type="match status" value="1"/>
</dbReference>
<feature type="compositionally biased region" description="Polar residues" evidence="2">
    <location>
        <begin position="210"/>
        <end position="222"/>
    </location>
</feature>
<feature type="region of interest" description="Disordered" evidence="2">
    <location>
        <begin position="493"/>
        <end position="542"/>
    </location>
</feature>
<accession>A0A9P6MR88</accession>
<feature type="region of interest" description="Disordered" evidence="2">
    <location>
        <begin position="35"/>
        <end position="80"/>
    </location>
</feature>
<sequence>MSLDKLDTQAMNSLLTGTIQLHSLLKKSHSGVTRPMIHAEDDPNFIHPHHGPPTPTEQLSQLSQQQQQQRQQQQQMEQQRERPIGLGIETSIDAISHHPRDQAHGVVVASMTKSKSFGSSLSSIGHGSSAPPPTLTFQEPPTLSIPSSPTRSSFSSPQLTRLTSSSTLASLQDTELSTDQTRSSLPSDKGSQNLSIDTTSLPPQMMAESVNGTPYTRNNTRSFSRGLYQQPHLSPQPQTRRTKTSLSALANIDHNGRSVHHHLLNSSGNGLDPKDGTISINIRFVAKDLWIRVDIPRNISVQAARDLVLEKCHLTPTIASSSAPSSLAGTTIRDDDSVSTATTKVADGNYQHCHPSQSQNMRASGNDPKVASEQAIVSKPLGEILPDLQKQRPGHRSRCKSSTAKSVNEGDQSQSEQSIAVQKLDAKCDKNVRHSQLSLEGENIHVKNAEVIVARLDMFNESLCGTNPAKADYVKAIVEQPIHNPGHERIPLSTSHPSGLAGLSGSAKAHQQMKRLTSNNSIQDEDTDGTSPPDRISREGGIGRLGQLSGWNNWRDRHNSNLLELQLRDHYIQLPPEGSTLNYYDHYAEGILFKLSKKNRPVSLLTGSGSKESQGIWKERWVVLQGSKLHIYHKRKDINKKVIELPSDLSVVTRTLPSNSRPFFKAGPATGSLSRTVIVIDISSDPNVPKLCFRGASQHNISHWVRIFNSLNSTAPLSSPLLGAGLGGGFGSPNPDTSSARSEKPSSITNYMGYSPERKRNHTFNYISSNDRSSNNGSINNNNISPTVPSNNPDLISNDAGAISSQNNTGGNGNSSPTKPVNSHFKEGGLSANYNGPKLESRDPTAALTKEDIRRRAITEPNRPRLMNPLQPPLPQRGYVRVPSKGPSSEPEILEASSPLEMSNVSETLFQSDTLPRRKRRPVLGTEYLDNASQILLASSSARSSTAPLYSGYIWLYLPNASMDTVKSAEKKAHPLEGKTQNVPAAQVQGDGQLTTPLNEGAANEPILASPASPSASNGALASKDVPEDQKPIGSGTGRYVKCFALISDLGHFQWVEVKKLNDQETSEQELRAKMKGSASPTSSRSSYGIQLKSQKPAIMERDNEPGSSASPVSEHESLSPRRVPCDEPVQVSMMESVNMFFFCVKISPSVINDVLLNENIIEASSPPPHIHSFPVNVPYSPNTAMNSTGIAASAAKAASKIRHRLSSSLSTFTASAVSAAALPPLPTLGSKPQSLSGSISKGKNMAWPSITSPTLFDAEPSQDQTQQSRQNQHLQPERALAVPPSSSSSSTCSISHKGSYTSLKHGLPNIITTAAQQQQPDSNLVGMDSTPTQLFASPTSAESQSPATASSSSPPSSNSTSGSASPARNVLLLAQNLQEAVMLNRHQFHIGEGKGASDQPVGLGLNIQSTRSSPPSSKSSITSTSSASSASRAPVATSISVGAKPKITEAMVANQSAFPESAAMLERNKQMQEQAEKTKQAQEQWQRVQKAEERVLLKQQQVQQQKEQKENRLLNAQKQQCQQQRLNQQPLQQSLQPQQPQQLQQPRQLQQPQEPEQVHPPQVQAKSADADIPIEAKITCPFLELSRSANMDGSAESFVLLRGYTESEEEWKALQCALDRFLDGPVKRQASALPPQDTLIPSYHSPAEVKLSEKAEKFLSAKESMIEEANLAASKAAIDAARAPTPDLLSGGTIHTANGPVAQIRATSVSMTRWMNLSGGKDRDRCIDREIGGNKAKIDNKLACVEDVSPILSSMPATSPGTFGVSEGMVAPPRSEGSDAAIKRGITPPHSISAGSSAGLFQTRHRLGQQRSADELSKVLPLIEAVDSNGVRSQETSHHEEDPQLLSEEAPRSPKMECGRLGHRSNSGPRSPSLSSTTTTATAAGWEPSSIQSVGTTFARAMSDDIGDRLTLTSEKLELEGETRHESNKRDSKSSIQSLYSQGAQLAVREAENNVSEGICSRIGNNGKNDTMNNNGSNFDTVTSMEGYSYYGGIGSSTMNIGSLRYGILGSGPIPIPPRARGKKEVEGLHPLDYFENGRGNGPLEATTTKQPAKVSSSQGSSSKKHTVLGVGKAAVNGVLGKFRKSVS</sequence>
<keyword evidence="1" id="KW-0175">Coiled coil</keyword>
<feature type="region of interest" description="Disordered" evidence="2">
    <location>
        <begin position="387"/>
        <end position="422"/>
    </location>
</feature>
<feature type="compositionally biased region" description="Low complexity" evidence="2">
    <location>
        <begin position="1410"/>
        <end position="1438"/>
    </location>
</feature>
<feature type="compositionally biased region" description="Basic and acidic residues" evidence="2">
    <location>
        <begin position="1114"/>
        <end position="1124"/>
    </location>
</feature>
<feature type="compositionally biased region" description="Polar residues" evidence="2">
    <location>
        <begin position="734"/>
        <end position="752"/>
    </location>
</feature>
<feature type="compositionally biased region" description="Low complexity" evidence="2">
    <location>
        <begin position="767"/>
        <end position="785"/>
    </location>
</feature>
<feature type="region of interest" description="Disordered" evidence="2">
    <location>
        <begin position="1318"/>
        <end position="1367"/>
    </location>
</feature>
<keyword evidence="5" id="KW-1185">Reference proteome</keyword>
<feature type="domain" description="PH" evidence="3">
    <location>
        <begin position="585"/>
        <end position="713"/>
    </location>
</feature>